<dbReference type="Proteomes" id="UP000242317">
    <property type="component" value="Unassembled WGS sequence"/>
</dbReference>
<accession>A0A1G6LCR8</accession>
<organism evidence="1 2">
    <name type="scientific">Acinetobacter marinus</name>
    <dbReference type="NCBI Taxonomy" id="281375"/>
    <lineage>
        <taxon>Bacteria</taxon>
        <taxon>Pseudomonadati</taxon>
        <taxon>Pseudomonadota</taxon>
        <taxon>Gammaproteobacteria</taxon>
        <taxon>Moraxellales</taxon>
        <taxon>Moraxellaceae</taxon>
        <taxon>Acinetobacter</taxon>
    </lineage>
</organism>
<name>A0A1G6LCR8_9GAMM</name>
<proteinExistence type="predicted"/>
<evidence type="ECO:0000313" key="1">
    <source>
        <dbReference type="EMBL" id="SDC40953.1"/>
    </source>
</evidence>
<evidence type="ECO:0000313" key="2">
    <source>
        <dbReference type="Proteomes" id="UP000242317"/>
    </source>
</evidence>
<dbReference type="AlphaFoldDB" id="A0A1G6LCR8"/>
<dbReference type="EMBL" id="FMYK01000005">
    <property type="protein sequence ID" value="SDC40953.1"/>
    <property type="molecule type" value="Genomic_DNA"/>
</dbReference>
<gene>
    <name evidence="1" type="ORF">SAMN05421749_10519</name>
</gene>
<sequence length="121" mass="13718">MMMILSPISTKKMKKQILSFAIITATLVLTGCSREPSQEQLQTLYQEKIQQTNALAERLTQQKGELMKVSKFEKLDCHKIDKSKDLSCRINVTVEMPFLGAQNNTTDLRVAKSENGWVIVD</sequence>
<reference evidence="2" key="1">
    <citation type="submission" date="2016-09" db="EMBL/GenBank/DDBJ databases">
        <authorList>
            <person name="Varghese N."/>
            <person name="Submissions S."/>
        </authorList>
    </citation>
    <scope>NUCLEOTIDE SEQUENCE [LARGE SCALE GENOMIC DNA]</scope>
    <source>
        <strain evidence="2">ANC 3699</strain>
    </source>
</reference>
<protein>
    <submittedName>
        <fullName evidence="1">Uncharacterized protein</fullName>
    </submittedName>
</protein>
<keyword evidence="2" id="KW-1185">Reference proteome</keyword>